<gene>
    <name evidence="17" type="primary">LOC104789406</name>
</gene>
<evidence type="ECO:0000256" key="9">
    <source>
        <dbReference type="ARBA" id="ARBA00022837"/>
    </source>
</evidence>
<dbReference type="PANTHER" id="PTHR31517">
    <property type="match status" value="1"/>
</dbReference>
<dbReference type="PROSITE" id="PS00436">
    <property type="entry name" value="PEROXIDASE_2"/>
    <property type="match status" value="1"/>
</dbReference>
<dbReference type="RefSeq" id="XP_019100872.1">
    <property type="nucleotide sequence ID" value="XM_019245327.1"/>
</dbReference>
<evidence type="ECO:0000256" key="12">
    <source>
        <dbReference type="ARBA" id="ARBA00023157"/>
    </source>
</evidence>
<comment type="cofactor">
    <cofactor evidence="14">
        <name>heme b</name>
        <dbReference type="ChEBI" id="CHEBI:60344"/>
    </cofactor>
    <text evidence="14">Binds 1 heme b (iron(II)-protoporphyrin IX) group per subunit.</text>
</comment>
<evidence type="ECO:0000256" key="6">
    <source>
        <dbReference type="ARBA" id="ARBA00022617"/>
    </source>
</evidence>
<dbReference type="CDD" id="cd00693">
    <property type="entry name" value="secretory_peroxidase"/>
    <property type="match status" value="1"/>
</dbReference>
<organism evidence="16 17">
    <name type="scientific">Camelina sativa</name>
    <name type="common">False flax</name>
    <name type="synonym">Myagrum sativum</name>
    <dbReference type="NCBI Taxonomy" id="90675"/>
    <lineage>
        <taxon>Eukaryota</taxon>
        <taxon>Viridiplantae</taxon>
        <taxon>Streptophyta</taxon>
        <taxon>Embryophyta</taxon>
        <taxon>Tracheophyta</taxon>
        <taxon>Spermatophyta</taxon>
        <taxon>Magnoliopsida</taxon>
        <taxon>eudicotyledons</taxon>
        <taxon>Gunneridae</taxon>
        <taxon>Pentapetalae</taxon>
        <taxon>rosids</taxon>
        <taxon>malvids</taxon>
        <taxon>Brassicales</taxon>
        <taxon>Brassicaceae</taxon>
        <taxon>Camelineae</taxon>
        <taxon>Camelina</taxon>
    </lineage>
</organism>
<dbReference type="PRINTS" id="PR00458">
    <property type="entry name" value="PEROXIDASE"/>
</dbReference>
<keyword evidence="7 14" id="KW-0479">Metal-binding</keyword>
<keyword evidence="10 14" id="KW-0560">Oxidoreductase</keyword>
<evidence type="ECO:0000256" key="5">
    <source>
        <dbReference type="ARBA" id="ARBA00022559"/>
    </source>
</evidence>
<comment type="function">
    <text evidence="2">Removal of H(2)O(2), oxidation of toxic reductants, biosynthesis and degradation of lignin, suberization, auxin catabolism, response to environmental stresses such as wounding, pathogen attack and oxidative stress. These functions might be dependent on each isozyme/isoform in each plant tissue.</text>
</comment>
<comment type="similarity">
    <text evidence="14">Belongs to the peroxidase family. Classical plant (class III) peroxidase subfamily.</text>
</comment>
<dbReference type="PANTHER" id="PTHR31517:SF59">
    <property type="entry name" value="PEROXIDASE"/>
    <property type="match status" value="1"/>
</dbReference>
<sequence>MRSIPALFLLFCFLIPSALARRPFEQIRFGFYRRSCPRAESIVANVVAKHFRSDNTVTAALVRMQFHDCFVRGCDASLLIDPTPERQSEKSAVPNASVRGYEIIDEAKKLLEAACPRTVSCADIVTLATRDSVALAGGPRFFVPTGRRDGLLSNPDDVELPGPAFPVANSIELFAAHGLNTEDMVTLIAGGHSVGVTHCSFIRNRINDPAMNRTLNARLRDICRAPNDPSVFLDQGTPFTVDNVIFREIEAQRGILKIDQNMGLDNSTLGHTSLKKNVFCISCLMEKESVLALLDFNTKKVAGSLWLFLVRDRPETESEHERIVEVVMLLAKLEAGEFGMLEADACIDIPYIEYDNPEKHTAMTVDQICNLP</sequence>
<keyword evidence="6 14" id="KW-0349">Heme</keyword>
<keyword evidence="12" id="KW-1015">Disulfide bond</keyword>
<keyword evidence="13 14" id="KW-0376">Hydrogen peroxide</keyword>
<keyword evidence="11 14" id="KW-0408">Iron</keyword>
<dbReference type="PROSITE" id="PS50873">
    <property type="entry name" value="PEROXIDASE_4"/>
    <property type="match status" value="1"/>
</dbReference>
<accession>A0ABM1RPD4</accession>
<evidence type="ECO:0000256" key="11">
    <source>
        <dbReference type="ARBA" id="ARBA00023004"/>
    </source>
</evidence>
<evidence type="ECO:0000256" key="10">
    <source>
        <dbReference type="ARBA" id="ARBA00023002"/>
    </source>
</evidence>
<comment type="cofactor">
    <cofactor evidence="14">
        <name>Ca(2+)</name>
        <dbReference type="ChEBI" id="CHEBI:29108"/>
    </cofactor>
    <text evidence="14">Binds 2 calcium ions per subunit.</text>
</comment>
<dbReference type="PRINTS" id="PR00461">
    <property type="entry name" value="PLPEROXIDASE"/>
</dbReference>
<evidence type="ECO:0000256" key="2">
    <source>
        <dbReference type="ARBA" id="ARBA00002322"/>
    </source>
</evidence>
<dbReference type="GeneID" id="104789406"/>
<dbReference type="Pfam" id="PF00141">
    <property type="entry name" value="peroxidase"/>
    <property type="match status" value="1"/>
</dbReference>
<feature type="chain" id="PRO_5044967883" description="Peroxidase" evidence="14">
    <location>
        <begin position="21"/>
        <end position="372"/>
    </location>
</feature>
<evidence type="ECO:0000256" key="4">
    <source>
        <dbReference type="ARBA" id="ARBA00022525"/>
    </source>
</evidence>
<name>A0ABM1RPD4_CAMSA</name>
<evidence type="ECO:0000256" key="8">
    <source>
        <dbReference type="ARBA" id="ARBA00022729"/>
    </source>
</evidence>
<feature type="domain" description="Plant heme peroxidase family profile" evidence="15">
    <location>
        <begin position="26"/>
        <end position="279"/>
    </location>
</feature>
<comment type="catalytic activity">
    <reaction evidence="1 14">
        <text>2 a phenolic donor + H2O2 = 2 a phenolic radical donor + 2 H2O</text>
        <dbReference type="Rhea" id="RHEA:56136"/>
        <dbReference type="ChEBI" id="CHEBI:15377"/>
        <dbReference type="ChEBI" id="CHEBI:16240"/>
        <dbReference type="ChEBI" id="CHEBI:139520"/>
        <dbReference type="ChEBI" id="CHEBI:139521"/>
        <dbReference type="EC" id="1.11.1.7"/>
    </reaction>
</comment>
<evidence type="ECO:0000313" key="17">
    <source>
        <dbReference type="RefSeq" id="XP_019100872.1"/>
    </source>
</evidence>
<dbReference type="InterPro" id="IPR019794">
    <property type="entry name" value="Peroxidases_AS"/>
</dbReference>
<keyword evidence="16" id="KW-1185">Reference proteome</keyword>
<dbReference type="InterPro" id="IPR000823">
    <property type="entry name" value="Peroxidase_pln"/>
</dbReference>
<evidence type="ECO:0000256" key="1">
    <source>
        <dbReference type="ARBA" id="ARBA00000189"/>
    </source>
</evidence>
<keyword evidence="5 14" id="KW-0575">Peroxidase</keyword>
<protein>
    <recommendedName>
        <fullName evidence="3 14">Peroxidase</fullName>
        <ecNumber evidence="3 14">1.11.1.7</ecNumber>
    </recommendedName>
</protein>
<dbReference type="InterPro" id="IPR010255">
    <property type="entry name" value="Haem_peroxidase_sf"/>
</dbReference>
<evidence type="ECO:0000313" key="16">
    <source>
        <dbReference type="Proteomes" id="UP000694864"/>
    </source>
</evidence>
<dbReference type="SUPFAM" id="SSF48113">
    <property type="entry name" value="Heme-dependent peroxidases"/>
    <property type="match status" value="1"/>
</dbReference>
<keyword evidence="4 14" id="KW-0964">Secreted</keyword>
<reference evidence="17" key="2">
    <citation type="submission" date="2025-08" db="UniProtKB">
        <authorList>
            <consortium name="RefSeq"/>
        </authorList>
    </citation>
    <scope>IDENTIFICATION</scope>
    <source>
        <tissue evidence="17">Leaf</tissue>
    </source>
</reference>
<keyword evidence="8 14" id="KW-0732">Signal</keyword>
<feature type="signal peptide" evidence="14">
    <location>
        <begin position="1"/>
        <end position="20"/>
    </location>
</feature>
<evidence type="ECO:0000256" key="3">
    <source>
        <dbReference type="ARBA" id="ARBA00012313"/>
    </source>
</evidence>
<reference evidence="16" key="1">
    <citation type="journal article" date="2014" name="Nat. Commun.">
        <title>The emerging biofuel crop Camelina sativa retains a highly undifferentiated hexaploid genome structure.</title>
        <authorList>
            <person name="Kagale S."/>
            <person name="Koh C."/>
            <person name="Nixon J."/>
            <person name="Bollina V."/>
            <person name="Clarke W.E."/>
            <person name="Tuteja R."/>
            <person name="Spillane C."/>
            <person name="Robinson S.J."/>
            <person name="Links M.G."/>
            <person name="Clarke C."/>
            <person name="Higgins E.E."/>
            <person name="Huebert T."/>
            <person name="Sharpe A.G."/>
            <person name="Parkin I.A."/>
        </authorList>
    </citation>
    <scope>NUCLEOTIDE SEQUENCE [LARGE SCALE GENOMIC DNA]</scope>
    <source>
        <strain evidence="16">cv. DH55</strain>
    </source>
</reference>
<dbReference type="Gene3D" id="1.10.520.10">
    <property type="match status" value="1"/>
</dbReference>
<comment type="subcellular location">
    <subcellularLocation>
        <location evidence="14">Secreted</location>
    </subcellularLocation>
</comment>
<evidence type="ECO:0000256" key="14">
    <source>
        <dbReference type="RuleBase" id="RU362060"/>
    </source>
</evidence>
<proteinExistence type="inferred from homology"/>
<dbReference type="Gene3D" id="1.10.420.10">
    <property type="entry name" value="Peroxidase, domain 2"/>
    <property type="match status" value="1"/>
</dbReference>
<evidence type="ECO:0000259" key="15">
    <source>
        <dbReference type="PROSITE" id="PS50873"/>
    </source>
</evidence>
<dbReference type="InterPro" id="IPR002016">
    <property type="entry name" value="Haem_peroxidase"/>
</dbReference>
<dbReference type="InterPro" id="IPR033905">
    <property type="entry name" value="Secretory_peroxidase"/>
</dbReference>
<dbReference type="EC" id="1.11.1.7" evidence="3 14"/>
<dbReference type="Proteomes" id="UP000694864">
    <property type="component" value="Chromosome 5"/>
</dbReference>
<evidence type="ECO:0000256" key="7">
    <source>
        <dbReference type="ARBA" id="ARBA00022723"/>
    </source>
</evidence>
<keyword evidence="9 14" id="KW-0106">Calcium</keyword>
<evidence type="ECO:0000256" key="13">
    <source>
        <dbReference type="ARBA" id="ARBA00023324"/>
    </source>
</evidence>